<dbReference type="PATRIC" id="fig|754477.3.peg.2541"/>
<reference evidence="1 2" key="1">
    <citation type="journal article" date="2012" name="J. Bacteriol.">
        <title>Complete genome sequences of Methylophaga sp. strain JAM1 and Methylophaga sp. strain JAM7.</title>
        <authorList>
            <person name="Villeneuve C."/>
            <person name="Martineau C."/>
            <person name="Mauffrey F."/>
            <person name="Villemur R."/>
        </authorList>
    </citation>
    <scope>NUCLEOTIDE SEQUENCE [LARGE SCALE GENOMIC DNA]</scope>
    <source>
        <strain evidence="1 2">JAM7</strain>
    </source>
</reference>
<organism evidence="1 2">
    <name type="scientific">Methylophaga frappieri (strain ATCC BAA-2434 / DSM 25690 / JAM7)</name>
    <dbReference type="NCBI Taxonomy" id="754477"/>
    <lineage>
        <taxon>Bacteria</taxon>
        <taxon>Pseudomonadati</taxon>
        <taxon>Pseudomonadota</taxon>
        <taxon>Gammaproteobacteria</taxon>
        <taxon>Thiotrichales</taxon>
        <taxon>Piscirickettsiaceae</taxon>
        <taxon>Methylophaga</taxon>
    </lineage>
</organism>
<dbReference type="KEGG" id="mec:Q7C_2586"/>
<evidence type="ECO:0000313" key="1">
    <source>
        <dbReference type="EMBL" id="AFJ03707.1"/>
    </source>
</evidence>
<protein>
    <submittedName>
        <fullName evidence="1">Uncharacterized protein</fullName>
    </submittedName>
</protein>
<sequence length="41" mass="4828">MIVSVMTGYPDHPFRFQVHVTQILRIQGFIRHKKSAKAILY</sequence>
<name>I1YLB4_METFJ</name>
<dbReference type="Proteomes" id="UP000009145">
    <property type="component" value="Chromosome"/>
</dbReference>
<gene>
    <name evidence="1" type="ordered locus">Q7C_2586</name>
</gene>
<dbReference type="HOGENOM" id="CLU_3272628_0_0_6"/>
<dbReference type="AlphaFoldDB" id="I1YLB4"/>
<evidence type="ECO:0000313" key="2">
    <source>
        <dbReference type="Proteomes" id="UP000009145"/>
    </source>
</evidence>
<keyword evidence="2" id="KW-1185">Reference proteome</keyword>
<proteinExistence type="predicted"/>
<dbReference type="EMBL" id="CP003380">
    <property type="protein sequence ID" value="AFJ03707.1"/>
    <property type="molecule type" value="Genomic_DNA"/>
</dbReference>
<accession>I1YLB4</accession>